<dbReference type="PANTHER" id="PTHR31589:SF24">
    <property type="entry name" value="OS07G0205500 PROTEIN"/>
    <property type="match status" value="1"/>
</dbReference>
<reference evidence="3" key="1">
    <citation type="submission" date="2025-08" db="UniProtKB">
        <authorList>
            <consortium name="RefSeq"/>
        </authorList>
    </citation>
    <scope>IDENTIFICATION</scope>
    <source>
        <tissue evidence="3">Young leaves</tissue>
    </source>
</reference>
<evidence type="ECO:0000259" key="1">
    <source>
        <dbReference type="PROSITE" id="PS52045"/>
    </source>
</evidence>
<organism evidence="2 3">
    <name type="scientific">Phoenix dactylifera</name>
    <name type="common">Date palm</name>
    <dbReference type="NCBI Taxonomy" id="42345"/>
    <lineage>
        <taxon>Eukaryota</taxon>
        <taxon>Viridiplantae</taxon>
        <taxon>Streptophyta</taxon>
        <taxon>Embryophyta</taxon>
        <taxon>Tracheophyta</taxon>
        <taxon>Spermatophyta</taxon>
        <taxon>Magnoliopsida</taxon>
        <taxon>Liliopsida</taxon>
        <taxon>Arecaceae</taxon>
        <taxon>Coryphoideae</taxon>
        <taxon>Phoeniceae</taxon>
        <taxon>Phoenix</taxon>
    </lineage>
</organism>
<feature type="domain" description="Neprosin PEP catalytic" evidence="1">
    <location>
        <begin position="132"/>
        <end position="193"/>
    </location>
</feature>
<name>A0A8B8ZPG8_PHODC</name>
<feature type="non-terminal residue" evidence="3">
    <location>
        <position position="193"/>
    </location>
</feature>
<keyword evidence="2" id="KW-1185">Reference proteome</keyword>
<sequence>MVQATMQQTEVRRQLKQLNKPAVKSIKSPDGDIIDCVHISHQPAFDHPLLKNHTIQMRPSFHPFGPYDANKVASKKETSSITQLWHQNGRCPKDTIPIRRTKKDDLMRASSVERYGKKRHSTIPNSSFVDPVQIRNGHEYAIVSAKRDEYYGAKATINVWNPKVQQPYEFSLSQLWIIGGPEELLNTVEAGWQ</sequence>
<dbReference type="GeneID" id="120107052"/>
<gene>
    <name evidence="3" type="primary">LOC120107052</name>
</gene>
<dbReference type="InterPro" id="IPR025521">
    <property type="entry name" value="Neprosin_propep"/>
</dbReference>
<accession>A0A8B8ZPG8</accession>
<dbReference type="RefSeq" id="XP_038976126.1">
    <property type="nucleotide sequence ID" value="XM_039120198.1"/>
</dbReference>
<dbReference type="InterPro" id="IPR004314">
    <property type="entry name" value="Neprosin"/>
</dbReference>
<dbReference type="PROSITE" id="PS52045">
    <property type="entry name" value="NEPROSIN_PEP_CD"/>
    <property type="match status" value="1"/>
</dbReference>
<dbReference type="AlphaFoldDB" id="A0A8B8ZPG8"/>
<evidence type="ECO:0000313" key="3">
    <source>
        <dbReference type="RefSeq" id="XP_038976126.1"/>
    </source>
</evidence>
<dbReference type="OrthoDB" id="1110447at2759"/>
<dbReference type="KEGG" id="pda:120107052"/>
<dbReference type="Proteomes" id="UP000228380">
    <property type="component" value="Unplaced"/>
</dbReference>
<proteinExistence type="predicted"/>
<dbReference type="Pfam" id="PF14365">
    <property type="entry name" value="Neprosin_AP"/>
    <property type="match status" value="1"/>
</dbReference>
<dbReference type="InterPro" id="IPR053168">
    <property type="entry name" value="Glutamic_endopeptidase"/>
</dbReference>
<evidence type="ECO:0000313" key="2">
    <source>
        <dbReference type="Proteomes" id="UP000228380"/>
    </source>
</evidence>
<protein>
    <submittedName>
        <fullName evidence="3">Uncharacterized protein LOC120107052</fullName>
    </submittedName>
</protein>
<dbReference type="PANTHER" id="PTHR31589">
    <property type="entry name" value="PROTEIN, PUTATIVE (DUF239)-RELATED-RELATED"/>
    <property type="match status" value="1"/>
</dbReference>